<protein>
    <submittedName>
        <fullName evidence="2">Uncharacterized protein</fullName>
    </submittedName>
</protein>
<gene>
    <name evidence="2" type="ORF">GE061_004375</name>
</gene>
<feature type="compositionally biased region" description="Polar residues" evidence="1">
    <location>
        <begin position="72"/>
        <end position="89"/>
    </location>
</feature>
<feature type="region of interest" description="Disordered" evidence="1">
    <location>
        <begin position="1"/>
        <end position="100"/>
    </location>
</feature>
<dbReference type="EMBL" id="WIXP02000012">
    <property type="protein sequence ID" value="KAF6201979.1"/>
    <property type="molecule type" value="Genomic_DNA"/>
</dbReference>
<name>A0A8S9X0I6_APOLU</name>
<comment type="caution">
    <text evidence="2">The sequence shown here is derived from an EMBL/GenBank/DDBJ whole genome shotgun (WGS) entry which is preliminary data.</text>
</comment>
<evidence type="ECO:0000313" key="2">
    <source>
        <dbReference type="EMBL" id="KAF6201979.1"/>
    </source>
</evidence>
<evidence type="ECO:0000313" key="3">
    <source>
        <dbReference type="Proteomes" id="UP000466442"/>
    </source>
</evidence>
<feature type="compositionally biased region" description="Polar residues" evidence="1">
    <location>
        <begin position="1"/>
        <end position="33"/>
    </location>
</feature>
<feature type="region of interest" description="Disordered" evidence="1">
    <location>
        <begin position="261"/>
        <end position="292"/>
    </location>
</feature>
<evidence type="ECO:0000256" key="1">
    <source>
        <dbReference type="SAM" id="MobiDB-lite"/>
    </source>
</evidence>
<keyword evidence="3" id="KW-1185">Reference proteome</keyword>
<reference evidence="2" key="1">
    <citation type="journal article" date="2021" name="Mol. Ecol. Resour.">
        <title>Apolygus lucorum genome provides insights into omnivorousness and mesophyll feeding.</title>
        <authorList>
            <person name="Liu Y."/>
            <person name="Liu H."/>
            <person name="Wang H."/>
            <person name="Huang T."/>
            <person name="Liu B."/>
            <person name="Yang B."/>
            <person name="Yin L."/>
            <person name="Li B."/>
            <person name="Zhang Y."/>
            <person name="Zhang S."/>
            <person name="Jiang F."/>
            <person name="Zhang X."/>
            <person name="Ren Y."/>
            <person name="Wang B."/>
            <person name="Wang S."/>
            <person name="Lu Y."/>
            <person name="Wu K."/>
            <person name="Fan W."/>
            <person name="Wang G."/>
        </authorList>
    </citation>
    <scope>NUCLEOTIDE SEQUENCE</scope>
    <source>
        <strain evidence="2">12Hb</strain>
    </source>
</reference>
<proteinExistence type="predicted"/>
<dbReference type="Proteomes" id="UP000466442">
    <property type="component" value="Linkage Group LG12"/>
</dbReference>
<dbReference type="OrthoDB" id="10030336at2759"/>
<dbReference type="AlphaFoldDB" id="A0A8S9X0I6"/>
<organism evidence="2 3">
    <name type="scientific">Apolygus lucorum</name>
    <name type="common">Small green plant bug</name>
    <name type="synonym">Lygocoris lucorum</name>
    <dbReference type="NCBI Taxonomy" id="248454"/>
    <lineage>
        <taxon>Eukaryota</taxon>
        <taxon>Metazoa</taxon>
        <taxon>Ecdysozoa</taxon>
        <taxon>Arthropoda</taxon>
        <taxon>Hexapoda</taxon>
        <taxon>Insecta</taxon>
        <taxon>Pterygota</taxon>
        <taxon>Neoptera</taxon>
        <taxon>Paraneoptera</taxon>
        <taxon>Hemiptera</taxon>
        <taxon>Heteroptera</taxon>
        <taxon>Panheteroptera</taxon>
        <taxon>Cimicomorpha</taxon>
        <taxon>Miridae</taxon>
        <taxon>Mirini</taxon>
        <taxon>Apolygus</taxon>
    </lineage>
</organism>
<sequence>MLSPYPSQEADNFSDGMSISDTVRGGESSSTLDVGSGLAGSPGTQRPLRLDLMALPAQPPQRRSPLGGAGETYSSPMSETLDPLQTDTPRASIPSAGTPLGAHHEFQLLREQLEQQTQQTQAAVAQVHLLRDQLAAETAARLEAQTRIHQLLVQNKELLDHISALVQLLQEQERLQQGNQTVTAVPQHMMMGDVGSLYHLPPELGGGGYIPAGHLPSTLSSSYYNLLAGTVPGNVPGNVPLVHPGSAEFLQRLRSYYYPHRPGSSSFPGTPILPHRSQTEQERRPASATQEDAFIRPLCEEEAQAESRPDVRSLQPELQNLRVQDSRPSYIQRSTSEKMSPTTKVTRWFEMIQPGQLSRPESGFVDSPECEDVHDSLLLINRLPSKKRRKLLGLKIGKVTTF</sequence>
<accession>A0A8S9X0I6</accession>